<evidence type="ECO:0000256" key="3">
    <source>
        <dbReference type="PROSITE-ProRule" id="PRU00169"/>
    </source>
</evidence>
<evidence type="ECO:0000259" key="4">
    <source>
        <dbReference type="PROSITE" id="PS50110"/>
    </source>
</evidence>
<feature type="non-terminal residue" evidence="5">
    <location>
        <position position="1"/>
    </location>
</feature>
<keyword evidence="2" id="KW-0902">Two-component regulatory system</keyword>
<dbReference type="AlphaFoldDB" id="A0A845G2D3"/>
<evidence type="ECO:0000256" key="1">
    <source>
        <dbReference type="ARBA" id="ARBA00022553"/>
    </source>
</evidence>
<name>A0A845G2D3_9BURK</name>
<evidence type="ECO:0000313" key="6">
    <source>
        <dbReference type="Proteomes" id="UP000470302"/>
    </source>
</evidence>
<comment type="caution">
    <text evidence="5">The sequence shown here is derived from an EMBL/GenBank/DDBJ whole genome shotgun (WGS) entry which is preliminary data.</text>
</comment>
<accession>A0A845G2D3</accession>
<proteinExistence type="predicted"/>
<dbReference type="SMART" id="SM00448">
    <property type="entry name" value="REC"/>
    <property type="match status" value="1"/>
</dbReference>
<dbReference type="EMBL" id="WWCW01000035">
    <property type="protein sequence ID" value="MYM88001.1"/>
    <property type="molecule type" value="Genomic_DNA"/>
</dbReference>
<organism evidence="5 6">
    <name type="scientific">Duganella vulcania</name>
    <dbReference type="NCBI Taxonomy" id="2692166"/>
    <lineage>
        <taxon>Bacteria</taxon>
        <taxon>Pseudomonadati</taxon>
        <taxon>Pseudomonadota</taxon>
        <taxon>Betaproteobacteria</taxon>
        <taxon>Burkholderiales</taxon>
        <taxon>Oxalobacteraceae</taxon>
        <taxon>Telluria group</taxon>
        <taxon>Duganella</taxon>
    </lineage>
</organism>
<dbReference type="CDD" id="cd17546">
    <property type="entry name" value="REC_hyHK_CKI1_RcsC-like"/>
    <property type="match status" value="1"/>
</dbReference>
<keyword evidence="1 3" id="KW-0597">Phosphoprotein</keyword>
<dbReference type="PANTHER" id="PTHR45339:SF1">
    <property type="entry name" value="HYBRID SIGNAL TRANSDUCTION HISTIDINE KINASE J"/>
    <property type="match status" value="1"/>
</dbReference>
<dbReference type="InterPro" id="IPR011006">
    <property type="entry name" value="CheY-like_superfamily"/>
</dbReference>
<dbReference type="Pfam" id="PF00072">
    <property type="entry name" value="Response_reg"/>
    <property type="match status" value="1"/>
</dbReference>
<dbReference type="InterPro" id="IPR001789">
    <property type="entry name" value="Sig_transdc_resp-reg_receiver"/>
</dbReference>
<evidence type="ECO:0000313" key="5">
    <source>
        <dbReference type="EMBL" id="MYM88001.1"/>
    </source>
</evidence>
<feature type="modified residue" description="4-aspartylphosphate" evidence="3">
    <location>
        <position position="68"/>
    </location>
</feature>
<gene>
    <name evidence="5" type="ORF">GTP91_12530</name>
</gene>
<dbReference type="RefSeq" id="WP_161097079.1">
    <property type="nucleotide sequence ID" value="NZ_WWCW01000035.1"/>
</dbReference>
<dbReference type="Proteomes" id="UP000470302">
    <property type="component" value="Unassembled WGS sequence"/>
</dbReference>
<protein>
    <submittedName>
        <fullName evidence="5">Response regulator</fullName>
    </submittedName>
</protein>
<dbReference type="PROSITE" id="PS50110">
    <property type="entry name" value="RESPONSE_REGULATORY"/>
    <property type="match status" value="1"/>
</dbReference>
<dbReference type="SUPFAM" id="SSF52172">
    <property type="entry name" value="CheY-like"/>
    <property type="match status" value="1"/>
</dbReference>
<dbReference type="PANTHER" id="PTHR45339">
    <property type="entry name" value="HYBRID SIGNAL TRANSDUCTION HISTIDINE KINASE J"/>
    <property type="match status" value="1"/>
</dbReference>
<dbReference type="Gene3D" id="3.40.50.2300">
    <property type="match status" value="1"/>
</dbReference>
<evidence type="ECO:0000256" key="2">
    <source>
        <dbReference type="ARBA" id="ARBA00023012"/>
    </source>
</evidence>
<dbReference type="GO" id="GO:0000160">
    <property type="term" value="P:phosphorelay signal transduction system"/>
    <property type="evidence" value="ECO:0007669"/>
    <property type="project" value="UniProtKB-KW"/>
</dbReference>
<feature type="domain" description="Response regulatory" evidence="4">
    <location>
        <begin position="18"/>
        <end position="134"/>
    </location>
</feature>
<sequence length="141" mass="15057">AVAPAAAASAGLRLGGLRLLLVEDNPLNQQVACALLQLEGAEVDVANNGREGVDQVMNGPFYDAVLMDMQMPVMDGNEATRLLRAQGYRSLPILALTANVLEAEREECRAAGVDDFIAKPIEFEDMVLTVAKYCAPAARRA</sequence>
<reference evidence="5 6" key="1">
    <citation type="submission" date="2020-01" db="EMBL/GenBank/DDBJ databases">
        <title>Novel species isolated from a subtropical stream in China.</title>
        <authorList>
            <person name="Lu H."/>
        </authorList>
    </citation>
    <scope>NUCLEOTIDE SEQUENCE [LARGE SCALE GENOMIC DNA]</scope>
    <source>
        <strain evidence="5 6">FT82W</strain>
    </source>
</reference>